<organism evidence="2 3">
    <name type="scientific">Deinococcus terrestris</name>
    <dbReference type="NCBI Taxonomy" id="2651870"/>
    <lineage>
        <taxon>Bacteria</taxon>
        <taxon>Thermotogati</taxon>
        <taxon>Deinococcota</taxon>
        <taxon>Deinococci</taxon>
        <taxon>Deinococcales</taxon>
        <taxon>Deinococcaceae</taxon>
        <taxon>Deinococcus</taxon>
    </lineage>
</organism>
<dbReference type="Proteomes" id="UP000484842">
    <property type="component" value="Unassembled WGS sequence"/>
</dbReference>
<name>A0A7X1NY63_9DEIO</name>
<evidence type="ECO:0000313" key="3">
    <source>
        <dbReference type="Proteomes" id="UP000484842"/>
    </source>
</evidence>
<proteinExistence type="predicted"/>
<accession>A0A7X1NY63</accession>
<feature type="transmembrane region" description="Helical" evidence="1">
    <location>
        <begin position="55"/>
        <end position="74"/>
    </location>
</feature>
<keyword evidence="1" id="KW-1133">Transmembrane helix</keyword>
<keyword evidence="3" id="KW-1185">Reference proteome</keyword>
<sequence length="77" mass="8449">MIPPPQPSYRPLPTGARVLLHLVSLLLALLHVALATALTLALHRFAPRLDPKLRLHLSPFLVASTLALWAFLIGPLF</sequence>
<reference evidence="2 3" key="1">
    <citation type="submission" date="2019-10" db="EMBL/GenBank/DDBJ databases">
        <title>Deinococcus sp. isolated from soil.</title>
        <authorList>
            <person name="Li Y."/>
            <person name="Wang J."/>
        </authorList>
    </citation>
    <scope>NUCLEOTIDE SEQUENCE [LARGE SCALE GENOMIC DNA]</scope>
    <source>
        <strain evidence="2 3">SDU3-2</strain>
    </source>
</reference>
<keyword evidence="1" id="KW-0812">Transmembrane</keyword>
<dbReference type="AlphaFoldDB" id="A0A7X1NY63"/>
<evidence type="ECO:0000256" key="1">
    <source>
        <dbReference type="SAM" id="Phobius"/>
    </source>
</evidence>
<feature type="transmembrane region" description="Helical" evidence="1">
    <location>
        <begin position="20"/>
        <end position="43"/>
    </location>
</feature>
<dbReference type="RefSeq" id="WP_152872290.1">
    <property type="nucleotide sequence ID" value="NZ_WBSL01000012.1"/>
</dbReference>
<gene>
    <name evidence="2" type="ORF">F8S09_15065</name>
</gene>
<keyword evidence="1" id="KW-0472">Membrane</keyword>
<evidence type="ECO:0000313" key="2">
    <source>
        <dbReference type="EMBL" id="MPY67980.1"/>
    </source>
</evidence>
<comment type="caution">
    <text evidence="2">The sequence shown here is derived from an EMBL/GenBank/DDBJ whole genome shotgun (WGS) entry which is preliminary data.</text>
</comment>
<dbReference type="EMBL" id="WBSL01000012">
    <property type="protein sequence ID" value="MPY67980.1"/>
    <property type="molecule type" value="Genomic_DNA"/>
</dbReference>
<protein>
    <submittedName>
        <fullName evidence="2">Uncharacterized protein</fullName>
    </submittedName>
</protein>